<dbReference type="PANTHER" id="PTHR24421:SF10">
    <property type="entry name" value="NITRATE_NITRITE SENSOR PROTEIN NARQ"/>
    <property type="match status" value="1"/>
</dbReference>
<proteinExistence type="predicted"/>
<dbReference type="InterPro" id="IPR011990">
    <property type="entry name" value="TPR-like_helical_dom_sf"/>
</dbReference>
<evidence type="ECO:0000256" key="5">
    <source>
        <dbReference type="ARBA" id="ARBA00023012"/>
    </source>
</evidence>
<feature type="transmembrane region" description="Helical" evidence="7">
    <location>
        <begin position="370"/>
        <end position="390"/>
    </location>
</feature>
<accession>A0A1I1W2M7</accession>
<dbReference type="AlphaFoldDB" id="A0A1I1W2M7"/>
<protein>
    <recommendedName>
        <fullName evidence="2">histidine kinase</fullName>
        <ecNumber evidence="2">2.7.13.3</ecNumber>
    </recommendedName>
</protein>
<keyword evidence="4 9" id="KW-0418">Kinase</keyword>
<dbReference type="PANTHER" id="PTHR24421">
    <property type="entry name" value="NITRATE/NITRITE SENSOR PROTEIN NARX-RELATED"/>
    <property type="match status" value="1"/>
</dbReference>
<evidence type="ECO:0000313" key="10">
    <source>
        <dbReference type="Proteomes" id="UP000199672"/>
    </source>
</evidence>
<evidence type="ECO:0000256" key="7">
    <source>
        <dbReference type="SAM" id="Phobius"/>
    </source>
</evidence>
<comment type="catalytic activity">
    <reaction evidence="1">
        <text>ATP + protein L-histidine = ADP + protein N-phospho-L-histidine.</text>
        <dbReference type="EC" id="2.7.13.3"/>
    </reaction>
</comment>
<dbReference type="GO" id="GO:0004673">
    <property type="term" value="F:protein histidine kinase activity"/>
    <property type="evidence" value="ECO:0007669"/>
    <property type="project" value="UniProtKB-EC"/>
</dbReference>
<dbReference type="SUPFAM" id="SSF48452">
    <property type="entry name" value="TPR-like"/>
    <property type="match status" value="1"/>
</dbReference>
<keyword evidence="6" id="KW-0175">Coiled coil</keyword>
<keyword evidence="3" id="KW-0808">Transferase</keyword>
<keyword evidence="7" id="KW-0812">Transmembrane</keyword>
<feature type="domain" description="Histidine kinase/HSP90-like ATPase" evidence="8">
    <location>
        <begin position="506"/>
        <end position="592"/>
    </location>
</feature>
<dbReference type="Gene3D" id="1.25.40.10">
    <property type="entry name" value="Tetratricopeptide repeat domain"/>
    <property type="match status" value="2"/>
</dbReference>
<dbReference type="InterPro" id="IPR036890">
    <property type="entry name" value="HATPase_C_sf"/>
</dbReference>
<gene>
    <name evidence="9" type="ORF">SAMN05216297_113169</name>
</gene>
<dbReference type="Proteomes" id="UP000199672">
    <property type="component" value="Unassembled WGS sequence"/>
</dbReference>
<evidence type="ECO:0000256" key="4">
    <source>
        <dbReference type="ARBA" id="ARBA00022777"/>
    </source>
</evidence>
<keyword evidence="5" id="KW-0902">Two-component regulatory system</keyword>
<dbReference type="InterPro" id="IPR003594">
    <property type="entry name" value="HATPase_dom"/>
</dbReference>
<dbReference type="EC" id="2.7.13.3" evidence="2"/>
<evidence type="ECO:0000259" key="8">
    <source>
        <dbReference type="Pfam" id="PF02518"/>
    </source>
</evidence>
<dbReference type="STRING" id="739143.SAMN05216297_113169"/>
<evidence type="ECO:0000256" key="1">
    <source>
        <dbReference type="ARBA" id="ARBA00000085"/>
    </source>
</evidence>
<evidence type="ECO:0000256" key="6">
    <source>
        <dbReference type="SAM" id="Coils"/>
    </source>
</evidence>
<evidence type="ECO:0000256" key="2">
    <source>
        <dbReference type="ARBA" id="ARBA00012438"/>
    </source>
</evidence>
<dbReference type="SUPFAM" id="SSF55874">
    <property type="entry name" value="ATPase domain of HSP90 chaperone/DNA topoisomerase II/histidine kinase"/>
    <property type="match status" value="1"/>
</dbReference>
<dbReference type="EMBL" id="FOMH01000013">
    <property type="protein sequence ID" value="SFD87220.1"/>
    <property type="molecule type" value="Genomic_DNA"/>
</dbReference>
<dbReference type="GO" id="GO:0000160">
    <property type="term" value="P:phosphorelay signal transduction system"/>
    <property type="evidence" value="ECO:0007669"/>
    <property type="project" value="UniProtKB-KW"/>
</dbReference>
<organism evidence="9 10">
    <name type="scientific">Flavobacterium phragmitis</name>
    <dbReference type="NCBI Taxonomy" id="739143"/>
    <lineage>
        <taxon>Bacteria</taxon>
        <taxon>Pseudomonadati</taxon>
        <taxon>Bacteroidota</taxon>
        <taxon>Flavobacteriia</taxon>
        <taxon>Flavobacteriales</taxon>
        <taxon>Flavobacteriaceae</taxon>
        <taxon>Flavobacterium</taxon>
    </lineage>
</organism>
<reference evidence="10" key="1">
    <citation type="submission" date="2016-10" db="EMBL/GenBank/DDBJ databases">
        <authorList>
            <person name="Varghese N."/>
            <person name="Submissions S."/>
        </authorList>
    </citation>
    <scope>NUCLEOTIDE SEQUENCE [LARGE SCALE GENOMIC DNA]</scope>
    <source>
        <strain evidence="10">CGMCC 1.10370</strain>
    </source>
</reference>
<keyword evidence="10" id="KW-1185">Reference proteome</keyword>
<dbReference type="Gene3D" id="3.30.565.10">
    <property type="entry name" value="Histidine kinase-like ATPase, C-terminal domain"/>
    <property type="match status" value="1"/>
</dbReference>
<dbReference type="Pfam" id="PF02518">
    <property type="entry name" value="HATPase_c"/>
    <property type="match status" value="1"/>
</dbReference>
<evidence type="ECO:0000256" key="3">
    <source>
        <dbReference type="ARBA" id="ARBA00022679"/>
    </source>
</evidence>
<keyword evidence="7" id="KW-0472">Membrane</keyword>
<evidence type="ECO:0000313" key="9">
    <source>
        <dbReference type="EMBL" id="SFD87220.1"/>
    </source>
</evidence>
<name>A0A1I1W2M7_9FLAO</name>
<keyword evidence="7" id="KW-1133">Transmembrane helix</keyword>
<sequence>MKIPYLYSFMISEIIYFWRMIPKRISLFYLIFTILLVLLSCQKKKIISKKGTSNKTEVNKLIATANTLFDSNKFNTAFYYYNEAIFKCNPEKDAENYIRTLNRMAIIQQTHGDYAGSEATITKALPYIQYVKNQLHIWNLYVTLSSNYLDTYDYKNAILYNQKALQLNVTNWQKLAAENNIGVALIQEKKYLEALDIFIPLETKKEVIRNHEFYSSLLDNIGLCYFKTNHVGKDLEYMKRALEIRQEINSPLGLGKSYIHLAQFYEEKNPSLAKKYMLLSYKEFSQINYIDGRLSALKMIIKNSSNKELKTYANSYINLNDSIHEVVQKAKNQFAKIKYDSKREREENLKLKTHKAENELKLERQKNRNIISYIIIALSLCLILVLYYYLTSKANREKIEAAYNSETRISKKLHDELANDIYHTMTFVENKNLSLAENKEHLLSHLDTIYSRTRDISKENCTITTDENYIVLLKEMISGFSTSNINIILNGLDHISWDEINKLKKITIYRVIQELLVNMRKHSEASLVGINFKATDKSIVINYTDNGKGIDTEKIIFKNGLYNVESRILKLKGNIDISTNPNLGFKAFIKIPF</sequence>
<dbReference type="InterPro" id="IPR050482">
    <property type="entry name" value="Sensor_HK_TwoCompSys"/>
</dbReference>
<feature type="coiled-coil region" evidence="6">
    <location>
        <begin position="339"/>
        <end position="366"/>
    </location>
</feature>